<reference evidence="2" key="1">
    <citation type="submission" date="2019-08" db="EMBL/GenBank/DDBJ databases">
        <authorList>
            <person name="Kucharzyk K."/>
            <person name="Murdoch R.W."/>
            <person name="Higgins S."/>
            <person name="Loffler F."/>
        </authorList>
    </citation>
    <scope>NUCLEOTIDE SEQUENCE</scope>
</reference>
<dbReference type="AlphaFoldDB" id="A0A644YCA6"/>
<evidence type="ECO:0000313" key="2">
    <source>
        <dbReference type="EMBL" id="MPM25817.1"/>
    </source>
</evidence>
<dbReference type="InterPro" id="IPR007421">
    <property type="entry name" value="Schlafen_AlbA_2_dom"/>
</dbReference>
<proteinExistence type="predicted"/>
<dbReference type="EMBL" id="VSSQ01004585">
    <property type="protein sequence ID" value="MPM25817.1"/>
    <property type="molecule type" value="Genomic_DNA"/>
</dbReference>
<dbReference type="InterPro" id="IPR038461">
    <property type="entry name" value="Schlafen_AlbA_2_dom_sf"/>
</dbReference>
<feature type="domain" description="Schlafen AlbA-2" evidence="1">
    <location>
        <begin position="32"/>
        <end position="145"/>
    </location>
</feature>
<protein>
    <recommendedName>
        <fullName evidence="1">Schlafen AlbA-2 domain-containing protein</fullName>
    </recommendedName>
</protein>
<dbReference type="Gene3D" id="3.30.950.30">
    <property type="entry name" value="Schlafen, AAA domain"/>
    <property type="match status" value="1"/>
</dbReference>
<evidence type="ECO:0000259" key="1">
    <source>
        <dbReference type="Pfam" id="PF04326"/>
    </source>
</evidence>
<accession>A0A644YCA6</accession>
<organism evidence="2">
    <name type="scientific">bioreactor metagenome</name>
    <dbReference type="NCBI Taxonomy" id="1076179"/>
    <lineage>
        <taxon>unclassified sequences</taxon>
        <taxon>metagenomes</taxon>
        <taxon>ecological metagenomes</taxon>
    </lineage>
</organism>
<sequence>MSFTALHRVLGVGPSPVTDELLDAAVTAGAAESDDLDWKSELPPQKGLPQTDFPKDVAAMANSGGGVIVFGVTESQKEATGRIDVGDFTEGYERTLRSAAITAITPPVFGLNVVRLGSPEDKRAVVVEVPASVDGPHLIYKGDYFGAPVRNDADTVWMKERQIEAMYRARFDERRHATEALDTLYADAAAGRDAGARAWLIAVAHPRVPRVGSRLTRDEAREILAETENLALRYAGRGGIHPLECVDRLNPRPGLRRWQAVNTATSEGSSWKESWASIHHDGSVTLASAVGGHRMSSDGYFDGWHVQSIAIECAVADFMALIRRTAEASGGEEYDIRVGIDWTGEQRLTISTVDNFGYHYDGASVPLSRYTPVEVTVNAAESDHDFHWRVHDLAEDCINQGGISNLQMIHPPERDAQGAS</sequence>
<name>A0A644YCA6_9ZZZZ</name>
<dbReference type="Pfam" id="PF04326">
    <property type="entry name" value="SLFN_AlbA_2"/>
    <property type="match status" value="1"/>
</dbReference>
<comment type="caution">
    <text evidence="2">The sequence shown here is derived from an EMBL/GenBank/DDBJ whole genome shotgun (WGS) entry which is preliminary data.</text>
</comment>
<gene>
    <name evidence="2" type="ORF">SDC9_72317</name>
</gene>